<dbReference type="Proteomes" id="UP001562425">
    <property type="component" value="Unassembled WGS sequence"/>
</dbReference>
<feature type="compositionally biased region" description="Polar residues" evidence="1">
    <location>
        <begin position="55"/>
        <end position="65"/>
    </location>
</feature>
<protein>
    <submittedName>
        <fullName evidence="2">Uncharacterized protein</fullName>
    </submittedName>
</protein>
<keyword evidence="3" id="KW-1185">Reference proteome</keyword>
<reference evidence="2 3" key="1">
    <citation type="submission" date="2024-05" db="EMBL/GenBank/DDBJ databases">
        <title>Culex pipiens pipiens assembly and annotation.</title>
        <authorList>
            <person name="Alout H."/>
            <person name="Durand T."/>
        </authorList>
    </citation>
    <scope>NUCLEOTIDE SEQUENCE [LARGE SCALE GENOMIC DNA]</scope>
    <source>
        <strain evidence="2">HA-2024</strain>
        <tissue evidence="2">Whole body</tissue>
    </source>
</reference>
<proteinExistence type="predicted"/>
<feature type="compositionally biased region" description="Basic and acidic residues" evidence="1">
    <location>
        <begin position="79"/>
        <end position="97"/>
    </location>
</feature>
<organism evidence="2 3">
    <name type="scientific">Culex pipiens pipiens</name>
    <name type="common">Northern house mosquito</name>
    <dbReference type="NCBI Taxonomy" id="38569"/>
    <lineage>
        <taxon>Eukaryota</taxon>
        <taxon>Metazoa</taxon>
        <taxon>Ecdysozoa</taxon>
        <taxon>Arthropoda</taxon>
        <taxon>Hexapoda</taxon>
        <taxon>Insecta</taxon>
        <taxon>Pterygota</taxon>
        <taxon>Neoptera</taxon>
        <taxon>Endopterygota</taxon>
        <taxon>Diptera</taxon>
        <taxon>Nematocera</taxon>
        <taxon>Culicoidea</taxon>
        <taxon>Culicidae</taxon>
        <taxon>Culicinae</taxon>
        <taxon>Culicini</taxon>
        <taxon>Culex</taxon>
        <taxon>Culex</taxon>
    </lineage>
</organism>
<dbReference type="AlphaFoldDB" id="A0ABD1CZA7"/>
<sequence>MPPLHIATATNRTCVCLDVQDYHARSIAIRFRGQTESARPSRSQEKKRCSEVRNICSSNNNTPAINSEVRHSPVSGTRGENRRTESARPSRSEKKNCDYTLHVHVSGDAPDPEVHERRRK</sequence>
<evidence type="ECO:0000313" key="2">
    <source>
        <dbReference type="EMBL" id="KAL1380919.1"/>
    </source>
</evidence>
<name>A0ABD1CZA7_CULPP</name>
<dbReference type="EMBL" id="JBEHCU010008900">
    <property type="protein sequence ID" value="KAL1380919.1"/>
    <property type="molecule type" value="Genomic_DNA"/>
</dbReference>
<feature type="region of interest" description="Disordered" evidence="1">
    <location>
        <begin position="33"/>
        <end position="120"/>
    </location>
</feature>
<gene>
    <name evidence="2" type="ORF">pipiens_013849</name>
</gene>
<evidence type="ECO:0000256" key="1">
    <source>
        <dbReference type="SAM" id="MobiDB-lite"/>
    </source>
</evidence>
<accession>A0ABD1CZA7</accession>
<evidence type="ECO:0000313" key="3">
    <source>
        <dbReference type="Proteomes" id="UP001562425"/>
    </source>
</evidence>
<feature type="compositionally biased region" description="Basic and acidic residues" evidence="1">
    <location>
        <begin position="42"/>
        <end position="51"/>
    </location>
</feature>
<comment type="caution">
    <text evidence="2">The sequence shown here is derived from an EMBL/GenBank/DDBJ whole genome shotgun (WGS) entry which is preliminary data.</text>
</comment>